<dbReference type="WBParaSite" id="SCUD_0000246101-mRNA-1">
    <property type="protein sequence ID" value="SCUD_0000246101-mRNA-1"/>
    <property type="gene ID" value="SCUD_0000246101"/>
</dbReference>
<protein>
    <submittedName>
        <fullName evidence="1 3">Uncharacterized protein</fullName>
    </submittedName>
</protein>
<evidence type="ECO:0000313" key="1">
    <source>
        <dbReference type="EMBL" id="VDO74731.1"/>
    </source>
</evidence>
<accession>A0A183JID8</accession>
<sequence length="37" mass="4464">MASNRRWPTNINNWSYSEITRRCEKFAICNTFQALLQ</sequence>
<dbReference type="AlphaFoldDB" id="A0A183JID8"/>
<dbReference type="EMBL" id="UZAK01002401">
    <property type="protein sequence ID" value="VDO74731.1"/>
    <property type="molecule type" value="Genomic_DNA"/>
</dbReference>
<evidence type="ECO:0000313" key="3">
    <source>
        <dbReference type="WBParaSite" id="SCUD_0000246101-mRNA-1"/>
    </source>
</evidence>
<gene>
    <name evidence="1" type="ORF">SCUD_LOCUS2462</name>
</gene>
<keyword evidence="2" id="KW-1185">Reference proteome</keyword>
<dbReference type="Proteomes" id="UP000279833">
    <property type="component" value="Unassembled WGS sequence"/>
</dbReference>
<reference evidence="1 2" key="2">
    <citation type="submission" date="2018-11" db="EMBL/GenBank/DDBJ databases">
        <authorList>
            <consortium name="Pathogen Informatics"/>
        </authorList>
    </citation>
    <scope>NUCLEOTIDE SEQUENCE [LARGE SCALE GENOMIC DNA]</scope>
    <source>
        <strain evidence="1">Dakar</strain>
        <strain evidence="2">Dakar, Senegal</strain>
    </source>
</reference>
<reference evidence="3" key="1">
    <citation type="submission" date="2016-06" db="UniProtKB">
        <authorList>
            <consortium name="WormBaseParasite"/>
        </authorList>
    </citation>
    <scope>IDENTIFICATION</scope>
</reference>
<evidence type="ECO:0000313" key="2">
    <source>
        <dbReference type="Proteomes" id="UP000279833"/>
    </source>
</evidence>
<name>A0A183JID8_9TREM</name>
<proteinExistence type="predicted"/>
<organism evidence="3">
    <name type="scientific">Schistosoma curassoni</name>
    <dbReference type="NCBI Taxonomy" id="6186"/>
    <lineage>
        <taxon>Eukaryota</taxon>
        <taxon>Metazoa</taxon>
        <taxon>Spiralia</taxon>
        <taxon>Lophotrochozoa</taxon>
        <taxon>Platyhelminthes</taxon>
        <taxon>Trematoda</taxon>
        <taxon>Digenea</taxon>
        <taxon>Strigeidida</taxon>
        <taxon>Schistosomatoidea</taxon>
        <taxon>Schistosomatidae</taxon>
        <taxon>Schistosoma</taxon>
    </lineage>
</organism>